<dbReference type="InterPro" id="IPR005135">
    <property type="entry name" value="Endo/exonuclease/phosphatase"/>
</dbReference>
<feature type="domain" description="Endonuclease/exonuclease/phosphatase" evidence="1">
    <location>
        <begin position="36"/>
        <end position="319"/>
    </location>
</feature>
<dbReference type="AlphaFoldDB" id="B8CJX0"/>
<dbReference type="Proteomes" id="UP000000753">
    <property type="component" value="Chromosome"/>
</dbReference>
<sequence length="361" mass="40871">MDNNAQQNETIFQVKVASFNLFNYIEPPLAYYDFENIYSGEQWAKKQLWLANFLAENQPDIIGFQEVFSADALANQAREAGLEHFAVVDEPTIVDDFICRDPVVAIASKFAFEDVQAVDVDSDYAKALGLEESFKYSRKPLRVTVVLPDIGHCDIYVVHLKSKRASLDELPPAQSMTVKHSGKANFGELLGRNVLGQWASGIQRGTEAALLFHTMMLRRIETQNAMILLGDFNDSLSHQPLSLLLAQELRFEREGSGELASYPLSDSYQLYYQREAEVNAENISDENSMPSQRQATHYYGAQGNVLDYILLSQDFNPHFHTSTAEVTDYHTEDRHLINPQYARDSHSTDHAPVLCTIHSRR</sequence>
<dbReference type="STRING" id="225849.swp_0864"/>
<dbReference type="InterPro" id="IPR051916">
    <property type="entry name" value="GPI-anchor_lipid_remodeler"/>
</dbReference>
<gene>
    <name evidence="2" type="ordered locus">swp_0864</name>
</gene>
<dbReference type="PANTHER" id="PTHR14859">
    <property type="entry name" value="CALCOFLUOR WHITE HYPERSENSITIVE PROTEIN PRECURSOR"/>
    <property type="match status" value="1"/>
</dbReference>
<dbReference type="GO" id="GO:0006506">
    <property type="term" value="P:GPI anchor biosynthetic process"/>
    <property type="evidence" value="ECO:0007669"/>
    <property type="project" value="TreeGrafter"/>
</dbReference>
<dbReference type="EMBL" id="CP000472">
    <property type="protein sequence ID" value="ACJ27673.1"/>
    <property type="molecule type" value="Genomic_DNA"/>
</dbReference>
<dbReference type="SUPFAM" id="SSF56219">
    <property type="entry name" value="DNase I-like"/>
    <property type="match status" value="1"/>
</dbReference>
<dbReference type="InterPro" id="IPR036691">
    <property type="entry name" value="Endo/exonu/phosph_ase_sf"/>
</dbReference>
<keyword evidence="2" id="KW-0255">Endonuclease</keyword>
<accession>B8CJX0</accession>
<keyword evidence="2" id="KW-0378">Hydrolase</keyword>
<organism evidence="2 3">
    <name type="scientific">Shewanella piezotolerans (strain WP3 / JCM 13877)</name>
    <dbReference type="NCBI Taxonomy" id="225849"/>
    <lineage>
        <taxon>Bacteria</taxon>
        <taxon>Pseudomonadati</taxon>
        <taxon>Pseudomonadota</taxon>
        <taxon>Gammaproteobacteria</taxon>
        <taxon>Alteromonadales</taxon>
        <taxon>Shewanellaceae</taxon>
        <taxon>Shewanella</taxon>
    </lineage>
</organism>
<dbReference type="eggNOG" id="COG2374">
    <property type="taxonomic scope" value="Bacteria"/>
</dbReference>
<keyword evidence="2" id="KW-0540">Nuclease</keyword>
<keyword evidence="3" id="KW-1185">Reference proteome</keyword>
<evidence type="ECO:0000313" key="2">
    <source>
        <dbReference type="EMBL" id="ACJ27673.1"/>
    </source>
</evidence>
<dbReference type="Pfam" id="PF03372">
    <property type="entry name" value="Exo_endo_phos"/>
    <property type="match status" value="1"/>
</dbReference>
<dbReference type="HOGENOM" id="CLU_056923_1_0_6"/>
<dbReference type="PANTHER" id="PTHR14859:SF15">
    <property type="entry name" value="ENDONUCLEASE_EXONUCLEASE_PHOSPHATASE DOMAIN-CONTAINING PROTEIN"/>
    <property type="match status" value="1"/>
</dbReference>
<evidence type="ECO:0000313" key="3">
    <source>
        <dbReference type="Proteomes" id="UP000000753"/>
    </source>
</evidence>
<dbReference type="Gene3D" id="3.60.10.10">
    <property type="entry name" value="Endonuclease/exonuclease/phosphatase"/>
    <property type="match status" value="1"/>
</dbReference>
<dbReference type="GO" id="GO:0016020">
    <property type="term" value="C:membrane"/>
    <property type="evidence" value="ECO:0007669"/>
    <property type="project" value="GOC"/>
</dbReference>
<proteinExistence type="predicted"/>
<reference evidence="2 3" key="1">
    <citation type="journal article" date="2008" name="PLoS ONE">
        <title>Environmental adaptation: genomic analysis of the piezotolerant and psychrotolerant deep-sea iron reducing bacterium Shewanella piezotolerans WP3.</title>
        <authorList>
            <person name="Wang F."/>
            <person name="Wang J."/>
            <person name="Jian H."/>
            <person name="Zhang B."/>
            <person name="Li S."/>
            <person name="Wang F."/>
            <person name="Zeng X."/>
            <person name="Gao L."/>
            <person name="Bartlett D.H."/>
            <person name="Yu J."/>
            <person name="Hu S."/>
            <person name="Xiao X."/>
        </authorList>
    </citation>
    <scope>NUCLEOTIDE SEQUENCE [LARGE SCALE GENOMIC DNA]</scope>
    <source>
        <strain evidence="3">WP3 / JCM 13877</strain>
    </source>
</reference>
<dbReference type="RefSeq" id="WP_020911052.1">
    <property type="nucleotide sequence ID" value="NC_011566.1"/>
</dbReference>
<evidence type="ECO:0000259" key="1">
    <source>
        <dbReference type="Pfam" id="PF03372"/>
    </source>
</evidence>
<dbReference type="GO" id="GO:0004519">
    <property type="term" value="F:endonuclease activity"/>
    <property type="evidence" value="ECO:0007669"/>
    <property type="project" value="UniProtKB-KW"/>
</dbReference>
<protein>
    <submittedName>
        <fullName evidence="2">Endonuclease/exonuclease/phosphatase</fullName>
    </submittedName>
</protein>
<dbReference type="KEGG" id="swp:swp_0864"/>
<name>B8CJX0_SHEPW</name>